<organism evidence="4 5">
    <name type="scientific">Geotrichum candidum</name>
    <name type="common">Oospora lactis</name>
    <name type="synonym">Dipodascus geotrichum</name>
    <dbReference type="NCBI Taxonomy" id="1173061"/>
    <lineage>
        <taxon>Eukaryota</taxon>
        <taxon>Fungi</taxon>
        <taxon>Dikarya</taxon>
        <taxon>Ascomycota</taxon>
        <taxon>Saccharomycotina</taxon>
        <taxon>Dipodascomycetes</taxon>
        <taxon>Dipodascales</taxon>
        <taxon>Dipodascaceae</taxon>
        <taxon>Geotrichum</taxon>
    </lineage>
</organism>
<evidence type="ECO:0000256" key="1">
    <source>
        <dbReference type="SAM" id="Phobius"/>
    </source>
</evidence>
<feature type="domain" description="DSC E3 ubiquitin ligase complex subunit 3 ubiquitin-like" evidence="2">
    <location>
        <begin position="9"/>
        <end position="112"/>
    </location>
</feature>
<dbReference type="InterPro" id="IPR019413">
    <property type="entry name" value="Dsc3_ub-like_dom"/>
</dbReference>
<keyword evidence="1" id="KW-1133">Transmembrane helix</keyword>
<dbReference type="Pfam" id="PF10302">
    <property type="entry name" value="Dsc3_N"/>
    <property type="match status" value="1"/>
</dbReference>
<keyword evidence="4" id="KW-0436">Ligase</keyword>
<evidence type="ECO:0000259" key="2">
    <source>
        <dbReference type="Pfam" id="PF10302"/>
    </source>
</evidence>
<dbReference type="InterPro" id="IPR025390">
    <property type="entry name" value="Dsc3_C"/>
</dbReference>
<comment type="caution">
    <text evidence="4">The sequence shown here is derived from an EMBL/GenBank/DDBJ whole genome shotgun (WGS) entry which is preliminary data.</text>
</comment>
<feature type="domain" description="DSC E3 ubiquitin ligase complex subunit 3 C-terminal" evidence="3">
    <location>
        <begin position="138"/>
        <end position="269"/>
    </location>
</feature>
<feature type="transmembrane region" description="Helical" evidence="1">
    <location>
        <begin position="224"/>
        <end position="241"/>
    </location>
</feature>
<reference evidence="4" key="1">
    <citation type="submission" date="2014-03" db="EMBL/GenBank/DDBJ databases">
        <authorList>
            <person name="Casaregola S."/>
        </authorList>
    </citation>
    <scope>NUCLEOTIDE SEQUENCE [LARGE SCALE GENOMIC DNA]</scope>
    <source>
        <strain evidence="4">CLIB 918</strain>
    </source>
</reference>
<dbReference type="STRING" id="1173061.A0A0J9X661"/>
<dbReference type="GO" id="GO:0044695">
    <property type="term" value="C:Dsc E3 ubiquitin ligase complex"/>
    <property type="evidence" value="ECO:0007669"/>
    <property type="project" value="InterPro"/>
</dbReference>
<keyword evidence="1" id="KW-0812">Transmembrane</keyword>
<keyword evidence="1" id="KW-0472">Membrane</keyword>
<dbReference type="EMBL" id="CCBN010000003">
    <property type="protein sequence ID" value="CDO52636.1"/>
    <property type="molecule type" value="Genomic_DNA"/>
</dbReference>
<feature type="transmembrane region" description="Helical" evidence="1">
    <location>
        <begin position="253"/>
        <end position="271"/>
    </location>
</feature>
<name>A0A0J9X661_GEOCN</name>
<sequence>MAENHLAVQLIIKFSDSSLDDLALDVEDISKVSVSSIRRQIRETVGGKTTNRRLRLIHNGRLLNENTDIARDVAKVSVKGKEINSSQITGGSSNINSSSPKRIYVHCSVGDILDANELLRENELDKKAIIKSTGPELRGFDRLRQAGFTDTDINVLRHQFTSMNGGAAAAAAGAAGRSGTGDPIAIPSATQEEELTRLEEQWINTGVTEDNAANASGNDHLEDLTGLLIGMFLGVMSLLFLKEGGLFTPRQRRFILGGVFINFLFALVRMFN</sequence>
<dbReference type="Gene3D" id="3.10.20.90">
    <property type="entry name" value="Phosphatidylinositol 3-kinase Catalytic Subunit, Chain A, domain 1"/>
    <property type="match status" value="1"/>
</dbReference>
<keyword evidence="5" id="KW-1185">Reference proteome</keyword>
<dbReference type="AlphaFoldDB" id="A0A0J9X661"/>
<evidence type="ECO:0000313" key="4">
    <source>
        <dbReference type="EMBL" id="CDO52636.1"/>
    </source>
</evidence>
<dbReference type="OrthoDB" id="2556122at2759"/>
<accession>A0A0J9X661</accession>
<gene>
    <name evidence="4" type="ORF">BN980_GECA03s05103g</name>
</gene>
<dbReference type="InterPro" id="IPR045226">
    <property type="entry name" value="Dsc3"/>
</dbReference>
<evidence type="ECO:0000259" key="3">
    <source>
        <dbReference type="Pfam" id="PF13373"/>
    </source>
</evidence>
<evidence type="ECO:0000313" key="5">
    <source>
        <dbReference type="Proteomes" id="UP000242525"/>
    </source>
</evidence>
<dbReference type="Proteomes" id="UP000242525">
    <property type="component" value="Unassembled WGS sequence"/>
</dbReference>
<dbReference type="GO" id="GO:0016874">
    <property type="term" value="F:ligase activity"/>
    <property type="evidence" value="ECO:0007669"/>
    <property type="project" value="UniProtKB-KW"/>
</dbReference>
<dbReference type="GO" id="GO:0005783">
    <property type="term" value="C:endoplasmic reticulum"/>
    <property type="evidence" value="ECO:0007669"/>
    <property type="project" value="TreeGrafter"/>
</dbReference>
<dbReference type="PANTHER" id="PTHR28049">
    <property type="entry name" value="TRANSMEMBRANE PROTEIN YOR223W"/>
    <property type="match status" value="1"/>
</dbReference>
<proteinExistence type="predicted"/>
<protein>
    <submittedName>
        <fullName evidence="4">Similar to Saccharomyces cerevisiae YOR223W Subunit of the DSC ubiquitin ligase complex</fullName>
    </submittedName>
</protein>
<dbReference type="Pfam" id="PF13373">
    <property type="entry name" value="Dsc3_C"/>
    <property type="match status" value="1"/>
</dbReference>
<dbReference type="PANTHER" id="PTHR28049:SF1">
    <property type="entry name" value="DSC E3 UBIQUITIN LIGASE COMPLEX SUBUNIT 3"/>
    <property type="match status" value="1"/>
</dbReference>